<organism evidence="2 3">
    <name type="scientific">Lentinula lateritia</name>
    <dbReference type="NCBI Taxonomy" id="40482"/>
    <lineage>
        <taxon>Eukaryota</taxon>
        <taxon>Fungi</taxon>
        <taxon>Dikarya</taxon>
        <taxon>Basidiomycota</taxon>
        <taxon>Agaricomycotina</taxon>
        <taxon>Agaricomycetes</taxon>
        <taxon>Agaricomycetidae</taxon>
        <taxon>Agaricales</taxon>
        <taxon>Marasmiineae</taxon>
        <taxon>Omphalotaceae</taxon>
        <taxon>Lentinula</taxon>
    </lineage>
</organism>
<dbReference type="AlphaFoldDB" id="A0A9W8ZPG2"/>
<evidence type="ECO:0000256" key="1">
    <source>
        <dbReference type="SAM" id="MobiDB-lite"/>
    </source>
</evidence>
<sequence length="98" mass="10341">MVEAQPSPKDHDISPRTTGTVRDANLLDAGSRPPPPASRLILDFPPLLNAPTDSTLATQTHVSCLISLTPAPTTDYSSRLIPGFPPLLNAPADSMLVT</sequence>
<accession>A0A9W8ZPG2</accession>
<name>A0A9W8ZPG2_9AGAR</name>
<feature type="region of interest" description="Disordered" evidence="1">
    <location>
        <begin position="1"/>
        <end position="39"/>
    </location>
</feature>
<reference evidence="2" key="2">
    <citation type="journal article" date="2023" name="Proc. Natl. Acad. Sci. U.S.A.">
        <title>A global phylogenomic analysis of the shiitake genus Lentinula.</title>
        <authorList>
            <person name="Sierra-Patev S."/>
            <person name="Min B."/>
            <person name="Naranjo-Ortiz M."/>
            <person name="Looney B."/>
            <person name="Konkel Z."/>
            <person name="Slot J.C."/>
            <person name="Sakamoto Y."/>
            <person name="Steenwyk J.L."/>
            <person name="Rokas A."/>
            <person name="Carro J."/>
            <person name="Camarero S."/>
            <person name="Ferreira P."/>
            <person name="Molpeceres G."/>
            <person name="Ruiz-Duenas F.J."/>
            <person name="Serrano A."/>
            <person name="Henrissat B."/>
            <person name="Drula E."/>
            <person name="Hughes K.W."/>
            <person name="Mata J.L."/>
            <person name="Ishikawa N.K."/>
            <person name="Vargas-Isla R."/>
            <person name="Ushijima S."/>
            <person name="Smith C.A."/>
            <person name="Donoghue J."/>
            <person name="Ahrendt S."/>
            <person name="Andreopoulos W."/>
            <person name="He G."/>
            <person name="LaButti K."/>
            <person name="Lipzen A."/>
            <person name="Ng V."/>
            <person name="Riley R."/>
            <person name="Sandor L."/>
            <person name="Barry K."/>
            <person name="Martinez A.T."/>
            <person name="Xiao Y."/>
            <person name="Gibbons J.G."/>
            <person name="Terashima K."/>
            <person name="Grigoriev I.V."/>
            <person name="Hibbett D."/>
        </authorList>
    </citation>
    <scope>NUCLEOTIDE SEQUENCE</scope>
    <source>
        <strain evidence="2">Sp2 HRB7682 ss15</strain>
    </source>
</reference>
<comment type="caution">
    <text evidence="2">The sequence shown here is derived from an EMBL/GenBank/DDBJ whole genome shotgun (WGS) entry which is preliminary data.</text>
</comment>
<dbReference type="EMBL" id="JANVFS010000070">
    <property type="protein sequence ID" value="KAJ4463547.1"/>
    <property type="molecule type" value="Genomic_DNA"/>
</dbReference>
<evidence type="ECO:0000313" key="3">
    <source>
        <dbReference type="Proteomes" id="UP001150238"/>
    </source>
</evidence>
<evidence type="ECO:0000313" key="2">
    <source>
        <dbReference type="EMBL" id="KAJ4463547.1"/>
    </source>
</evidence>
<proteinExistence type="predicted"/>
<protein>
    <submittedName>
        <fullName evidence="2">Uncharacterized protein</fullName>
    </submittedName>
</protein>
<dbReference type="Proteomes" id="UP001150238">
    <property type="component" value="Unassembled WGS sequence"/>
</dbReference>
<reference evidence="2" key="1">
    <citation type="submission" date="2022-08" db="EMBL/GenBank/DDBJ databases">
        <authorList>
            <consortium name="DOE Joint Genome Institute"/>
            <person name="Min B."/>
            <person name="Riley R."/>
            <person name="Sierra-Patev S."/>
            <person name="Naranjo-Ortiz M."/>
            <person name="Looney B."/>
            <person name="Konkel Z."/>
            <person name="Slot J.C."/>
            <person name="Sakamoto Y."/>
            <person name="Steenwyk J.L."/>
            <person name="Rokas A."/>
            <person name="Carro J."/>
            <person name="Camarero S."/>
            <person name="Ferreira P."/>
            <person name="Molpeceres G."/>
            <person name="Ruiz-Duenas F.J."/>
            <person name="Serrano A."/>
            <person name="Henrissat B."/>
            <person name="Drula E."/>
            <person name="Hughes K.W."/>
            <person name="Mata J.L."/>
            <person name="Ishikawa N.K."/>
            <person name="Vargas-Isla R."/>
            <person name="Ushijima S."/>
            <person name="Smith C.A."/>
            <person name="Ahrendt S."/>
            <person name="Andreopoulos W."/>
            <person name="He G."/>
            <person name="Labutti K."/>
            <person name="Lipzen A."/>
            <person name="Ng V."/>
            <person name="Sandor L."/>
            <person name="Barry K."/>
            <person name="Martinez A.T."/>
            <person name="Xiao Y."/>
            <person name="Gibbons J.G."/>
            <person name="Terashima K."/>
            <person name="Hibbett D.S."/>
            <person name="Grigoriev I.V."/>
        </authorList>
    </citation>
    <scope>NUCLEOTIDE SEQUENCE</scope>
    <source>
        <strain evidence="2">Sp2 HRB7682 ss15</strain>
    </source>
</reference>
<gene>
    <name evidence="2" type="ORF">C8J55DRAFT_567510</name>
</gene>